<dbReference type="InterPro" id="IPR001279">
    <property type="entry name" value="Metallo-B-lactamas"/>
</dbReference>
<evidence type="ECO:0000313" key="5">
    <source>
        <dbReference type="Proteomes" id="UP000571128"/>
    </source>
</evidence>
<sequence length="379" mass="41478">MKKIWILIAALLVLSGCGSMSSFSGEAESKVSTEKLQGANFTFFDVGQGDSTLIEADDGTTILIDTGRSDDKRILAYLEEKNLKKIDLLLLTHPHADHIGNADKIIQTYKPKEIWMDGLAFNSSIYERVIDAALDSEAKYKEPRTGDKASFGPFELSVLSPKTLSDDANNDSIAVRLTYKDISAIFTGDAEKGREQEMADSGMNLKADILDLGHHGSSTSNQPFFLDKVKPEVAIYSAEKGNSYGHPHVEVLDWLKKRNIKTYGTDVNGTVTISTDGESLHVKTETEGTPKSGSSYKYDAHKRADSKTEEGKTEEMPASINLNKASSDELQFLPLIGPELASKIIAERPYQSIDDLKRINGIGDGIVRQIKAQGIATVK</sequence>
<organism evidence="4 5">
    <name type="scientific">Listeria fleischmannii</name>
    <dbReference type="NCBI Taxonomy" id="1069827"/>
    <lineage>
        <taxon>Bacteria</taxon>
        <taxon>Bacillati</taxon>
        <taxon>Bacillota</taxon>
        <taxon>Bacilli</taxon>
        <taxon>Bacillales</taxon>
        <taxon>Listeriaceae</taxon>
        <taxon>Listeria</taxon>
    </lineage>
</organism>
<dbReference type="PANTHER" id="PTHR30619:SF7">
    <property type="entry name" value="BETA-LACTAMASE DOMAIN PROTEIN"/>
    <property type="match status" value="1"/>
</dbReference>
<feature type="region of interest" description="Disordered" evidence="1">
    <location>
        <begin position="281"/>
        <end position="315"/>
    </location>
</feature>
<name>A0A841YF23_9LIST</name>
<feature type="domain" description="Metallo-beta-lactamase" evidence="3">
    <location>
        <begin position="48"/>
        <end position="239"/>
    </location>
</feature>
<dbReference type="Proteomes" id="UP000571128">
    <property type="component" value="Unassembled WGS sequence"/>
</dbReference>
<evidence type="ECO:0000259" key="3">
    <source>
        <dbReference type="SMART" id="SM00849"/>
    </source>
</evidence>
<dbReference type="RefSeq" id="WP_007546550.1">
    <property type="nucleotide sequence ID" value="NZ_JAARPY010000007.1"/>
</dbReference>
<dbReference type="SMART" id="SM00849">
    <property type="entry name" value="Lactamase_B"/>
    <property type="match status" value="1"/>
</dbReference>
<proteinExistence type="predicted"/>
<dbReference type="Pfam" id="PF12836">
    <property type="entry name" value="HHH_3"/>
    <property type="match status" value="1"/>
</dbReference>
<dbReference type="InterPro" id="IPR035681">
    <property type="entry name" value="ComA-like_MBL"/>
</dbReference>
<dbReference type="InterPro" id="IPR052159">
    <property type="entry name" value="Competence_DNA_uptake"/>
</dbReference>
<dbReference type="Pfam" id="PF00753">
    <property type="entry name" value="Lactamase_B"/>
    <property type="match status" value="1"/>
</dbReference>
<evidence type="ECO:0000313" key="4">
    <source>
        <dbReference type="EMBL" id="MBC1398876.1"/>
    </source>
</evidence>
<dbReference type="CDD" id="cd07731">
    <property type="entry name" value="ComA-like_MBL-fold"/>
    <property type="match status" value="1"/>
</dbReference>
<keyword evidence="2" id="KW-0732">Signal</keyword>
<evidence type="ECO:0000256" key="2">
    <source>
        <dbReference type="SAM" id="SignalP"/>
    </source>
</evidence>
<dbReference type="PROSITE" id="PS51257">
    <property type="entry name" value="PROKAR_LIPOPROTEIN"/>
    <property type="match status" value="1"/>
</dbReference>
<accession>A0A841YF23</accession>
<dbReference type="AlphaFoldDB" id="A0A841YF23"/>
<dbReference type="Gene3D" id="3.60.15.10">
    <property type="entry name" value="Ribonuclease Z/Hydroxyacylglutathione hydrolase-like"/>
    <property type="match status" value="1"/>
</dbReference>
<dbReference type="PANTHER" id="PTHR30619">
    <property type="entry name" value="DNA INTERNALIZATION/COMPETENCE PROTEIN COMEC/REC2"/>
    <property type="match status" value="1"/>
</dbReference>
<reference evidence="4 5" key="1">
    <citation type="submission" date="2020-03" db="EMBL/GenBank/DDBJ databases">
        <title>Soil Listeria distribution.</title>
        <authorList>
            <person name="Liao J."/>
            <person name="Wiedmann M."/>
        </authorList>
    </citation>
    <scope>NUCLEOTIDE SEQUENCE [LARGE SCALE GENOMIC DNA]</scope>
    <source>
        <strain evidence="4 5">FSL L7-1645</strain>
    </source>
</reference>
<gene>
    <name evidence="4" type="ORF">HB844_08340</name>
</gene>
<protein>
    <submittedName>
        <fullName evidence="4">MBL fold metallo-hydrolase</fullName>
    </submittedName>
</protein>
<feature type="compositionally biased region" description="Basic and acidic residues" evidence="1">
    <location>
        <begin position="298"/>
        <end position="315"/>
    </location>
</feature>
<dbReference type="InterPro" id="IPR036866">
    <property type="entry name" value="RibonucZ/Hydroxyglut_hydro"/>
</dbReference>
<feature type="chain" id="PRO_5039192451" evidence="2">
    <location>
        <begin position="25"/>
        <end position="379"/>
    </location>
</feature>
<feature type="signal peptide" evidence="2">
    <location>
        <begin position="1"/>
        <end position="24"/>
    </location>
</feature>
<comment type="caution">
    <text evidence="4">The sequence shown here is derived from an EMBL/GenBank/DDBJ whole genome shotgun (WGS) entry which is preliminary data.</text>
</comment>
<keyword evidence="4" id="KW-0378">Hydrolase</keyword>
<dbReference type="GO" id="GO:0016787">
    <property type="term" value="F:hydrolase activity"/>
    <property type="evidence" value="ECO:0007669"/>
    <property type="project" value="UniProtKB-KW"/>
</dbReference>
<dbReference type="SUPFAM" id="SSF47781">
    <property type="entry name" value="RuvA domain 2-like"/>
    <property type="match status" value="1"/>
</dbReference>
<evidence type="ECO:0000256" key="1">
    <source>
        <dbReference type="SAM" id="MobiDB-lite"/>
    </source>
</evidence>
<dbReference type="SUPFAM" id="SSF56281">
    <property type="entry name" value="Metallo-hydrolase/oxidoreductase"/>
    <property type="match status" value="1"/>
</dbReference>
<dbReference type="InterPro" id="IPR010994">
    <property type="entry name" value="RuvA_2-like"/>
</dbReference>
<dbReference type="EMBL" id="JAARPY010000007">
    <property type="protein sequence ID" value="MBC1398876.1"/>
    <property type="molecule type" value="Genomic_DNA"/>
</dbReference>
<dbReference type="Gene3D" id="1.10.150.320">
    <property type="entry name" value="Photosystem II 12 kDa extrinsic protein"/>
    <property type="match status" value="1"/>
</dbReference>